<dbReference type="Gene3D" id="3.10.620.30">
    <property type="match status" value="1"/>
</dbReference>
<dbReference type="EMBL" id="DRBW01000049">
    <property type="protein sequence ID" value="HDM89830.1"/>
    <property type="molecule type" value="Genomic_DNA"/>
</dbReference>
<accession>A0A7C1BB47</accession>
<evidence type="ECO:0000259" key="1">
    <source>
        <dbReference type="SMART" id="SM00460"/>
    </source>
</evidence>
<gene>
    <name evidence="2" type="ORF">ENG67_01305</name>
</gene>
<feature type="domain" description="Transglutaminase-like" evidence="1">
    <location>
        <begin position="318"/>
        <end position="377"/>
    </location>
</feature>
<dbReference type="InterPro" id="IPR002931">
    <property type="entry name" value="Transglutaminase-like"/>
</dbReference>
<dbReference type="SMART" id="SM00460">
    <property type="entry name" value="TGc"/>
    <property type="match status" value="1"/>
</dbReference>
<organism evidence="2">
    <name type="scientific">candidate division WOR-3 bacterium</name>
    <dbReference type="NCBI Taxonomy" id="2052148"/>
    <lineage>
        <taxon>Bacteria</taxon>
        <taxon>Bacteria division WOR-3</taxon>
    </lineage>
</organism>
<protein>
    <recommendedName>
        <fullName evidence="1">Transglutaminase-like domain-containing protein</fullName>
    </recommendedName>
</protein>
<dbReference type="AlphaFoldDB" id="A0A7C1BB47"/>
<proteinExistence type="predicted"/>
<dbReference type="Pfam" id="PF01841">
    <property type="entry name" value="Transglut_core"/>
    <property type="match status" value="1"/>
</dbReference>
<comment type="caution">
    <text evidence="2">The sequence shown here is derived from an EMBL/GenBank/DDBJ whole genome shotgun (WGS) entry which is preliminary data.</text>
</comment>
<sequence length="708" mass="80177">MISWLISLQLLSIPGKTVFTDGRIPDVRGIELATTYEEPLQLELSPQEGLKDTYEWVLCDTLNLALHLPQQERAAFSVGRGDQINMTYMPDSGLVTLAVEALDVAPQWVRDELFDNFQRLDSTYQEIYAQMIIDPPEERFRDEIAFTVAHVSPEILQDSTFDPQLLLVNAEFLYRNDDSLDFVDIVDYDGPGDDYYSTVCYRVQVEGDTVERELEPYYYYFYIVHPQLSDESPRMDEYVYNKFWREYLLYEADSGYPLLMEKIRSARLLWVVTDTPQVLPGGREFDSTQTALDIIGNWASRTVPEPASGNRPIQPNVIAHEHNGNCGELQDLLAAACRACLIPTTSVFTLAEDHVWNEFYDEGWHEYQVDLGFGATHINDPRTAYDHDHGGGKEVSSVMEWRSDGLVRTVTGHYSSTCSLFVKVEDLRGLPVDGARILLYSEGWYGGYDVSCWGFTDELGRAYFELGNLRNFYFHINSPLGDYPSDPSGIIQIISYSQTGGHYYKTVALPYFAAFPVYEPQEESGFPLYKVKIDVDLRYEILHGYARARRNTGDEGFYHTYCEKVDDVGSVYLFVMDSTNYSLYTGGLPFRALVASKITDDTVIDVRLRPSGSSYFVVISNEENLTTSVGLNLGLSLYRNKLTEVAEVRGDSRIPELSISPLFSRGKATIRLSCGEGSRLSLDLYDVSGRKLSTILDGQMDGGDHRIP</sequence>
<dbReference type="InterPro" id="IPR038765">
    <property type="entry name" value="Papain-like_cys_pep_sf"/>
</dbReference>
<evidence type="ECO:0000313" key="2">
    <source>
        <dbReference type="EMBL" id="HDM89830.1"/>
    </source>
</evidence>
<name>A0A7C1BB47_UNCW3</name>
<dbReference type="SUPFAM" id="SSF54001">
    <property type="entry name" value="Cysteine proteinases"/>
    <property type="match status" value="1"/>
</dbReference>
<dbReference type="Proteomes" id="UP000885931">
    <property type="component" value="Unassembled WGS sequence"/>
</dbReference>
<feature type="non-terminal residue" evidence="2">
    <location>
        <position position="708"/>
    </location>
</feature>
<reference evidence="2" key="1">
    <citation type="journal article" date="2020" name="mSystems">
        <title>Genome- and Community-Level Interaction Insights into Carbon Utilization and Element Cycling Functions of Hydrothermarchaeota in Hydrothermal Sediment.</title>
        <authorList>
            <person name="Zhou Z."/>
            <person name="Liu Y."/>
            <person name="Xu W."/>
            <person name="Pan J."/>
            <person name="Luo Z.H."/>
            <person name="Li M."/>
        </authorList>
    </citation>
    <scope>NUCLEOTIDE SEQUENCE [LARGE SCALE GENOMIC DNA]</scope>
    <source>
        <strain evidence="2">HyVt-237</strain>
    </source>
</reference>